<comment type="caution">
    <text evidence="1">The sequence shown here is derived from an EMBL/GenBank/DDBJ whole genome shotgun (WGS) entry which is preliminary data.</text>
</comment>
<organism evidence="1 2">
    <name type="scientific">Ataeniobius toweri</name>
    <dbReference type="NCBI Taxonomy" id="208326"/>
    <lineage>
        <taxon>Eukaryota</taxon>
        <taxon>Metazoa</taxon>
        <taxon>Chordata</taxon>
        <taxon>Craniata</taxon>
        <taxon>Vertebrata</taxon>
        <taxon>Euteleostomi</taxon>
        <taxon>Actinopterygii</taxon>
        <taxon>Neopterygii</taxon>
        <taxon>Teleostei</taxon>
        <taxon>Neoteleostei</taxon>
        <taxon>Acanthomorphata</taxon>
        <taxon>Ovalentaria</taxon>
        <taxon>Atherinomorphae</taxon>
        <taxon>Cyprinodontiformes</taxon>
        <taxon>Goodeidae</taxon>
        <taxon>Ataeniobius</taxon>
    </lineage>
</organism>
<dbReference type="Proteomes" id="UP001345963">
    <property type="component" value="Unassembled WGS sequence"/>
</dbReference>
<dbReference type="EMBL" id="JAHUTI010061625">
    <property type="protein sequence ID" value="MED6252480.1"/>
    <property type="molecule type" value="Genomic_DNA"/>
</dbReference>
<evidence type="ECO:0000313" key="2">
    <source>
        <dbReference type="Proteomes" id="UP001345963"/>
    </source>
</evidence>
<sequence>MMRPPSLSPFTPFPLWLCVDGCALLSLPLHIHRGATTPLRRTDPSSIQKTHKVAAAEAHFSPRLFSLFLRS</sequence>
<keyword evidence="2" id="KW-1185">Reference proteome</keyword>
<gene>
    <name evidence="1" type="ORF">ATANTOWER_012270</name>
</gene>
<evidence type="ECO:0008006" key="3">
    <source>
        <dbReference type="Google" id="ProtNLM"/>
    </source>
</evidence>
<accession>A0ABU7BS80</accession>
<name>A0ABU7BS80_9TELE</name>
<proteinExistence type="predicted"/>
<evidence type="ECO:0000313" key="1">
    <source>
        <dbReference type="EMBL" id="MED6252480.1"/>
    </source>
</evidence>
<reference evidence="1 2" key="1">
    <citation type="submission" date="2021-07" db="EMBL/GenBank/DDBJ databases">
        <authorList>
            <person name="Palmer J.M."/>
        </authorList>
    </citation>
    <scope>NUCLEOTIDE SEQUENCE [LARGE SCALE GENOMIC DNA]</scope>
    <source>
        <strain evidence="1 2">AT_MEX2019</strain>
        <tissue evidence="1">Muscle</tissue>
    </source>
</reference>
<protein>
    <recommendedName>
        <fullName evidence="3">Secreted protein</fullName>
    </recommendedName>
</protein>